<dbReference type="Proteomes" id="UP001140949">
    <property type="component" value="Unassembled WGS sequence"/>
</dbReference>
<protein>
    <submittedName>
        <fullName evidence="1">Centromere-associated protein E isoform X2</fullName>
    </submittedName>
</protein>
<evidence type="ECO:0000313" key="2">
    <source>
        <dbReference type="Proteomes" id="UP001140949"/>
    </source>
</evidence>
<accession>A0AAX6HG86</accession>
<organism evidence="1 2">
    <name type="scientific">Iris pallida</name>
    <name type="common">Sweet iris</name>
    <dbReference type="NCBI Taxonomy" id="29817"/>
    <lineage>
        <taxon>Eukaryota</taxon>
        <taxon>Viridiplantae</taxon>
        <taxon>Streptophyta</taxon>
        <taxon>Embryophyta</taxon>
        <taxon>Tracheophyta</taxon>
        <taxon>Spermatophyta</taxon>
        <taxon>Magnoliopsida</taxon>
        <taxon>Liliopsida</taxon>
        <taxon>Asparagales</taxon>
        <taxon>Iridaceae</taxon>
        <taxon>Iridoideae</taxon>
        <taxon>Irideae</taxon>
        <taxon>Iris</taxon>
    </lineage>
</organism>
<reference evidence="1" key="2">
    <citation type="submission" date="2023-04" db="EMBL/GenBank/DDBJ databases">
        <authorList>
            <person name="Bruccoleri R.E."/>
            <person name="Oakeley E.J."/>
            <person name="Faust A.-M."/>
            <person name="Dessus-Babus S."/>
            <person name="Altorfer M."/>
            <person name="Burckhardt D."/>
            <person name="Oertli M."/>
            <person name="Naumann U."/>
            <person name="Petersen F."/>
            <person name="Wong J."/>
        </authorList>
    </citation>
    <scope>NUCLEOTIDE SEQUENCE</scope>
    <source>
        <strain evidence="1">GSM-AAB239-AS_SAM_17_03QT</strain>
        <tissue evidence="1">Leaf</tissue>
    </source>
</reference>
<name>A0AAX6HG86_IRIPA</name>
<comment type="caution">
    <text evidence="1">The sequence shown here is derived from an EMBL/GenBank/DDBJ whole genome shotgun (WGS) entry which is preliminary data.</text>
</comment>
<evidence type="ECO:0000313" key="1">
    <source>
        <dbReference type="EMBL" id="KAJ6840049.1"/>
    </source>
</evidence>
<proteinExistence type="predicted"/>
<reference evidence="1" key="1">
    <citation type="journal article" date="2023" name="GigaByte">
        <title>Genome assembly of the bearded iris, Iris pallida Lam.</title>
        <authorList>
            <person name="Bruccoleri R.E."/>
            <person name="Oakeley E.J."/>
            <person name="Faust A.M.E."/>
            <person name="Altorfer M."/>
            <person name="Dessus-Babus S."/>
            <person name="Burckhardt D."/>
            <person name="Oertli M."/>
            <person name="Naumann U."/>
            <person name="Petersen F."/>
            <person name="Wong J."/>
        </authorList>
    </citation>
    <scope>NUCLEOTIDE SEQUENCE</scope>
    <source>
        <strain evidence="1">GSM-AAB239-AS_SAM_17_03QT</strain>
    </source>
</reference>
<dbReference type="AlphaFoldDB" id="A0AAX6HG86"/>
<dbReference type="EMBL" id="JANAVB010009596">
    <property type="protein sequence ID" value="KAJ6840049.1"/>
    <property type="molecule type" value="Genomic_DNA"/>
</dbReference>
<gene>
    <name evidence="1" type="ORF">M6B38_312425</name>
</gene>
<keyword evidence="2" id="KW-1185">Reference proteome</keyword>
<sequence length="38" mass="4320">MATSFFISLSPRPRRWRGTSSQVAHDRLSTAFEFSSTT</sequence>